<organism evidence="2 3">
    <name type="scientific">Mytilus galloprovincialis</name>
    <name type="common">Mediterranean mussel</name>
    <dbReference type="NCBI Taxonomy" id="29158"/>
    <lineage>
        <taxon>Eukaryota</taxon>
        <taxon>Metazoa</taxon>
        <taxon>Spiralia</taxon>
        <taxon>Lophotrochozoa</taxon>
        <taxon>Mollusca</taxon>
        <taxon>Bivalvia</taxon>
        <taxon>Autobranchia</taxon>
        <taxon>Pteriomorphia</taxon>
        <taxon>Mytilida</taxon>
        <taxon>Mytiloidea</taxon>
        <taxon>Mytilidae</taxon>
        <taxon>Mytilinae</taxon>
        <taxon>Mytilus</taxon>
    </lineage>
</organism>
<protein>
    <recommendedName>
        <fullName evidence="1">Ig-like domain-containing protein</fullName>
    </recommendedName>
</protein>
<feature type="domain" description="Ig-like" evidence="1">
    <location>
        <begin position="135"/>
        <end position="242"/>
    </location>
</feature>
<name>A0A8B6HSG0_MYTGA</name>
<comment type="caution">
    <text evidence="2">The sequence shown here is derived from an EMBL/GenBank/DDBJ whole genome shotgun (WGS) entry which is preliminary data.</text>
</comment>
<dbReference type="PANTHER" id="PTHR46013:SF7">
    <property type="entry name" value="IG-LIKE DOMAIN-CONTAINING PROTEIN"/>
    <property type="match status" value="1"/>
</dbReference>
<evidence type="ECO:0000313" key="3">
    <source>
        <dbReference type="Proteomes" id="UP000596742"/>
    </source>
</evidence>
<evidence type="ECO:0000259" key="1">
    <source>
        <dbReference type="PROSITE" id="PS50835"/>
    </source>
</evidence>
<dbReference type="InterPro" id="IPR007110">
    <property type="entry name" value="Ig-like_dom"/>
</dbReference>
<dbReference type="InterPro" id="IPR003599">
    <property type="entry name" value="Ig_sub"/>
</dbReference>
<dbReference type="InterPro" id="IPR003598">
    <property type="entry name" value="Ig_sub2"/>
</dbReference>
<gene>
    <name evidence="2" type="ORF">MGAL_10B055881</name>
</gene>
<dbReference type="EMBL" id="UYJE01010516">
    <property type="protein sequence ID" value="VDI83972.1"/>
    <property type="molecule type" value="Genomic_DNA"/>
</dbReference>
<dbReference type="Proteomes" id="UP000596742">
    <property type="component" value="Unassembled WGS sequence"/>
</dbReference>
<dbReference type="CDD" id="cd00099">
    <property type="entry name" value="IgV"/>
    <property type="match status" value="1"/>
</dbReference>
<keyword evidence="3" id="KW-1185">Reference proteome</keyword>
<accession>A0A8B6HSG0</accession>
<feature type="domain" description="Ig-like" evidence="1">
    <location>
        <begin position="344"/>
        <end position="448"/>
    </location>
</feature>
<dbReference type="PROSITE" id="PS50835">
    <property type="entry name" value="IG_LIKE"/>
    <property type="match status" value="5"/>
</dbReference>
<dbReference type="InterPro" id="IPR013783">
    <property type="entry name" value="Ig-like_fold"/>
</dbReference>
<dbReference type="Gene3D" id="2.60.40.10">
    <property type="entry name" value="Immunoglobulins"/>
    <property type="match status" value="6"/>
</dbReference>
<reference evidence="2" key="1">
    <citation type="submission" date="2018-11" db="EMBL/GenBank/DDBJ databases">
        <authorList>
            <person name="Alioto T."/>
            <person name="Alioto T."/>
        </authorList>
    </citation>
    <scope>NUCLEOTIDE SEQUENCE</scope>
</reference>
<evidence type="ECO:0000313" key="2">
    <source>
        <dbReference type="EMBL" id="VDI83972.1"/>
    </source>
</evidence>
<dbReference type="Pfam" id="PF07686">
    <property type="entry name" value="V-set"/>
    <property type="match status" value="2"/>
</dbReference>
<dbReference type="SMART" id="SM00408">
    <property type="entry name" value="IGc2"/>
    <property type="match status" value="5"/>
</dbReference>
<dbReference type="SMART" id="SM00409">
    <property type="entry name" value="IG"/>
    <property type="match status" value="5"/>
</dbReference>
<dbReference type="InterPro" id="IPR013106">
    <property type="entry name" value="Ig_V-set"/>
</dbReference>
<dbReference type="InterPro" id="IPR036179">
    <property type="entry name" value="Ig-like_dom_sf"/>
</dbReference>
<feature type="domain" description="Ig-like" evidence="1">
    <location>
        <begin position="496"/>
        <end position="600"/>
    </location>
</feature>
<feature type="domain" description="Ig-like" evidence="1">
    <location>
        <begin position="251"/>
        <end position="340"/>
    </location>
</feature>
<dbReference type="SUPFAM" id="SSF48726">
    <property type="entry name" value="Immunoglobulin"/>
    <property type="match status" value="6"/>
</dbReference>
<dbReference type="OrthoDB" id="6150053at2759"/>
<proteinExistence type="predicted"/>
<dbReference type="Pfam" id="PF13927">
    <property type="entry name" value="Ig_3"/>
    <property type="match status" value="3"/>
</dbReference>
<dbReference type="PANTHER" id="PTHR46013">
    <property type="entry name" value="VASCULAR CELL ADHESION MOLECULE 1"/>
    <property type="match status" value="1"/>
</dbReference>
<sequence>MEADKFGYWNDELCAKEHFYMCEGPPVPQPIVTIPQSSYSVIIGDTVTLACNVTSDLDFVEFVSWEKRNADLPELILDFNKISSLSTKYSGSNYSTPSLTIFNVDKSDEGNYMCFAAGYDGIGNSSIIVLAVVVPLKITVPQSSYSVLIGNSVTLICNVTSHIERFDVYWERFPKYSNESSVLAIDSEMLSNISTKYGGSNNNTPSLTIFDAETFDEGIYICFAANYNEYEEWNIPLNVTVSQSSYSVFIGNSVTLICNVTSDFEWFDVYWEMIPAHSNESSELAIDSEMLSNISTKYIGSNNNTPSLTIFDAEISDGGIYICFAANEYGTWNSSDIHLTVHVPLKVTVPQSSYSVLIGNSVTLICNVTSDFERFDVYWQRIPEHSNESSVLVIDSEMLSNISTKYSGSNNNTPSLTIFDAETSDGGIYICFAANEYGTWNSSDIHLTVHVAVITNTPSLTIFDAETSDGGIYICFAANEYGTWNSSDIHLTVHVPLKVTVPQSSYSVMSDNSVTLICNVTSYFERFDVYWQRVPEHSNESSILTIDSEMLSNISTKYSGSNNNIPSLTIFDAETSDGGIYICFAANEYGTWNSSDIHLTVHGMLKESITCFYYIKNGVYGH</sequence>
<dbReference type="AlphaFoldDB" id="A0A8B6HSG0"/>
<dbReference type="SMART" id="SM00406">
    <property type="entry name" value="IGv"/>
    <property type="match status" value="5"/>
</dbReference>
<feature type="domain" description="Ig-like" evidence="1">
    <location>
        <begin position="30"/>
        <end position="116"/>
    </location>
</feature>